<organism evidence="2 3">
    <name type="scientific">Enterococcus larvae</name>
    <dbReference type="NCBI Taxonomy" id="2794352"/>
    <lineage>
        <taxon>Bacteria</taxon>
        <taxon>Bacillati</taxon>
        <taxon>Bacillota</taxon>
        <taxon>Bacilli</taxon>
        <taxon>Lactobacillales</taxon>
        <taxon>Enterococcaceae</taxon>
        <taxon>Enterococcus</taxon>
    </lineage>
</organism>
<dbReference type="InterPro" id="IPR023214">
    <property type="entry name" value="HAD_sf"/>
</dbReference>
<dbReference type="SUPFAM" id="SSF56784">
    <property type="entry name" value="HAD-like"/>
    <property type="match status" value="1"/>
</dbReference>
<dbReference type="Pfam" id="PF05116">
    <property type="entry name" value="S6PP"/>
    <property type="match status" value="1"/>
</dbReference>
<dbReference type="EMBL" id="JAEDXU010000003">
    <property type="protein sequence ID" value="MBP1046014.1"/>
    <property type="molecule type" value="Genomic_DNA"/>
</dbReference>
<dbReference type="Proteomes" id="UP000673375">
    <property type="component" value="Unassembled WGS sequence"/>
</dbReference>
<evidence type="ECO:0000313" key="2">
    <source>
        <dbReference type="EMBL" id="MBP1046014.1"/>
    </source>
</evidence>
<protein>
    <recommendedName>
        <fullName evidence="1">Sucrose phosphatase-like domain-containing protein</fullName>
    </recommendedName>
</protein>
<comment type="caution">
    <text evidence="2">The sequence shown here is derived from an EMBL/GenBank/DDBJ whole genome shotgun (WGS) entry which is preliminary data.</text>
</comment>
<reference evidence="2 3" key="1">
    <citation type="submission" date="2020-12" db="EMBL/GenBank/DDBJ databases">
        <title>Vagococcus allomyrinae sp. nov. and Enterococcus lavae sp. nov., isolated from the larvae of Allomyrina dichotoma.</title>
        <authorList>
            <person name="Lee S.D."/>
        </authorList>
    </citation>
    <scope>NUCLEOTIDE SEQUENCE [LARGE SCALE GENOMIC DNA]</scope>
    <source>
        <strain evidence="2 3">BWM-S5</strain>
    </source>
</reference>
<proteinExistence type="predicted"/>
<dbReference type="Gene3D" id="3.40.50.1000">
    <property type="entry name" value="HAD superfamily/HAD-like"/>
    <property type="match status" value="1"/>
</dbReference>
<dbReference type="InterPro" id="IPR036412">
    <property type="entry name" value="HAD-like_sf"/>
</dbReference>
<keyword evidence="3" id="KW-1185">Reference proteome</keyword>
<dbReference type="InterPro" id="IPR006380">
    <property type="entry name" value="SPP-like_dom"/>
</dbReference>
<feature type="domain" description="Sucrose phosphatase-like" evidence="1">
    <location>
        <begin position="53"/>
        <end position="222"/>
    </location>
</feature>
<accession>A0ABS4CJN4</accession>
<name>A0ABS4CJN4_9ENTE</name>
<dbReference type="RefSeq" id="WP_209556840.1">
    <property type="nucleotide sequence ID" value="NZ_JAEDXU010000003.1"/>
</dbReference>
<evidence type="ECO:0000313" key="3">
    <source>
        <dbReference type="Proteomes" id="UP000673375"/>
    </source>
</evidence>
<gene>
    <name evidence="2" type="ORF">I6N96_06945</name>
</gene>
<sequence length="255" mass="29695">MRTALFTDLDGTILFSKRTLPAELKEENCFKAETYGNGGHGYMESELVDFFIDWQRDNLLIPVTTRSMEQYERLSEIWQKLPIPFALTSNGGNLYRDGVLDERWNKEVREYLAMELQHKEAVLAILNVILPQESVRKLKDIDGLYYCVLVIERKWDEGFIQEVNSALAVYDWIGYFQHKKLYFLPKNLSKEQAVNRLKQEFGSQLTYKGLGDTDMDQEMLLQCDEHLFFGEMDAPVEGLVQRPYSLQAVRNLLDA</sequence>
<evidence type="ECO:0000259" key="1">
    <source>
        <dbReference type="Pfam" id="PF05116"/>
    </source>
</evidence>